<dbReference type="Gene3D" id="3.40.190.10">
    <property type="entry name" value="Periplasmic binding protein-like II"/>
    <property type="match status" value="1"/>
</dbReference>
<accession>A0ABQ1Y9C7</accession>
<dbReference type="RefSeq" id="WP_188536640.1">
    <property type="nucleotide sequence ID" value="NZ_BMFT01000001.1"/>
</dbReference>
<keyword evidence="1" id="KW-0472">Membrane</keyword>
<sequence>MTDLKQAYETLGLPENASREDVEKAFDLQLRKSRNRQQDANLTDGEESEFSIKLKAYKQIVEYEDRLIIQGKNQERYSKWGRFSGTAEKVDDFFRLYKFRVIISVIAVIVLIFGINAFIDHREEQKRLAALPPIDLSILYIGNFITNDTTGRTDELEKAMTEQFPEFQRLGISLTFLPPEGDGAGGAGMAYQQKAMAVLATESPDIYIMDKPTIEWIGRSGVLQNLDDVAEGALKPFLTTDKTIKVKTEDDTTEHIYGIDVSDSPLFNELPISKREVILTVRDGSKNFDKAMLFIQRYLEGTETGK</sequence>
<dbReference type="EMBL" id="BMFT01000001">
    <property type="protein sequence ID" value="GGH16460.1"/>
    <property type="molecule type" value="Genomic_DNA"/>
</dbReference>
<feature type="transmembrane region" description="Helical" evidence="1">
    <location>
        <begin position="99"/>
        <end position="119"/>
    </location>
</feature>
<evidence type="ECO:0000313" key="3">
    <source>
        <dbReference type="Proteomes" id="UP000659344"/>
    </source>
</evidence>
<reference evidence="3" key="1">
    <citation type="journal article" date="2019" name="Int. J. Syst. Evol. Microbiol.">
        <title>The Global Catalogue of Microorganisms (GCM) 10K type strain sequencing project: providing services to taxonomists for standard genome sequencing and annotation.</title>
        <authorList>
            <consortium name="The Broad Institute Genomics Platform"/>
            <consortium name="The Broad Institute Genome Sequencing Center for Infectious Disease"/>
            <person name="Wu L."/>
            <person name="Ma J."/>
        </authorList>
    </citation>
    <scope>NUCLEOTIDE SEQUENCE [LARGE SCALE GENOMIC DNA]</scope>
    <source>
        <strain evidence="3">CGMCC 1.12769</strain>
    </source>
</reference>
<name>A0ABQ1Y9C7_9BACL</name>
<protein>
    <recommendedName>
        <fullName evidence="4">J domain-containing protein</fullName>
    </recommendedName>
</protein>
<evidence type="ECO:0000256" key="1">
    <source>
        <dbReference type="SAM" id="Phobius"/>
    </source>
</evidence>
<keyword evidence="1" id="KW-0812">Transmembrane</keyword>
<keyword evidence="3" id="KW-1185">Reference proteome</keyword>
<gene>
    <name evidence="2" type="ORF">GCM10008013_11250</name>
</gene>
<evidence type="ECO:0000313" key="2">
    <source>
        <dbReference type="EMBL" id="GGH16460.1"/>
    </source>
</evidence>
<dbReference type="Proteomes" id="UP000659344">
    <property type="component" value="Unassembled WGS sequence"/>
</dbReference>
<organism evidence="2 3">
    <name type="scientific">Paenibacillus segetis</name>
    <dbReference type="NCBI Taxonomy" id="1325360"/>
    <lineage>
        <taxon>Bacteria</taxon>
        <taxon>Bacillati</taxon>
        <taxon>Bacillota</taxon>
        <taxon>Bacilli</taxon>
        <taxon>Bacillales</taxon>
        <taxon>Paenibacillaceae</taxon>
        <taxon>Paenibacillus</taxon>
    </lineage>
</organism>
<proteinExistence type="predicted"/>
<evidence type="ECO:0008006" key="4">
    <source>
        <dbReference type="Google" id="ProtNLM"/>
    </source>
</evidence>
<comment type="caution">
    <text evidence="2">The sequence shown here is derived from an EMBL/GenBank/DDBJ whole genome shotgun (WGS) entry which is preliminary data.</text>
</comment>
<keyword evidence="1" id="KW-1133">Transmembrane helix</keyword>